<dbReference type="RefSeq" id="WP_069977253.1">
    <property type="nucleotide sequence ID" value="NZ_CP017316.1"/>
</dbReference>
<dbReference type="STRING" id="285473.A4G23_02872"/>
<dbReference type="SUPFAM" id="SSF54427">
    <property type="entry name" value="NTF2-like"/>
    <property type="match status" value="1"/>
</dbReference>
<dbReference type="Gene3D" id="3.10.450.50">
    <property type="match status" value="1"/>
</dbReference>
<dbReference type="Pfam" id="PF07366">
    <property type="entry name" value="SnoaL"/>
    <property type="match status" value="1"/>
</dbReference>
<dbReference type="OrthoDB" id="9182871at2"/>
<dbReference type="KEGG" id="srn:A4G23_02872"/>
<dbReference type="InterPro" id="IPR032710">
    <property type="entry name" value="NTF2-like_dom_sf"/>
</dbReference>
<dbReference type="AlphaFoldDB" id="A0A1D8G3K6"/>
<gene>
    <name evidence="1" type="ORF">A4G23_02872</name>
</gene>
<dbReference type="GO" id="GO:0030638">
    <property type="term" value="P:polyketide metabolic process"/>
    <property type="evidence" value="ECO:0007669"/>
    <property type="project" value="InterPro"/>
</dbReference>
<accession>A0A1D8G3K6</accession>
<dbReference type="PANTHER" id="PTHR38436">
    <property type="entry name" value="POLYKETIDE CYCLASE SNOAL-LIKE DOMAIN"/>
    <property type="match status" value="1"/>
</dbReference>
<organism evidence="1 2">
    <name type="scientific">Streptomyces rubrolavendulae</name>
    <dbReference type="NCBI Taxonomy" id="285473"/>
    <lineage>
        <taxon>Bacteria</taxon>
        <taxon>Bacillati</taxon>
        <taxon>Actinomycetota</taxon>
        <taxon>Actinomycetes</taxon>
        <taxon>Kitasatosporales</taxon>
        <taxon>Streptomycetaceae</taxon>
        <taxon>Streptomyces</taxon>
    </lineage>
</organism>
<reference evidence="1 2" key="1">
    <citation type="submission" date="2016-09" db="EMBL/GenBank/DDBJ databases">
        <title>Streptomyces rubrolavendulae MJM4426 Genome sequencing and assembly.</title>
        <authorList>
            <person name="Kim J.-G."/>
        </authorList>
    </citation>
    <scope>NUCLEOTIDE SEQUENCE [LARGE SCALE GENOMIC DNA]</scope>
    <source>
        <strain evidence="1 2">MJM4426</strain>
    </source>
</reference>
<dbReference type="EMBL" id="CP017316">
    <property type="protein sequence ID" value="AOT60010.1"/>
    <property type="molecule type" value="Genomic_DNA"/>
</dbReference>
<name>A0A1D8G3K6_9ACTN</name>
<dbReference type="Proteomes" id="UP000095349">
    <property type="component" value="Chromosome"/>
</dbReference>
<dbReference type="PANTHER" id="PTHR38436:SF1">
    <property type="entry name" value="ESTER CYCLASE"/>
    <property type="match status" value="1"/>
</dbReference>
<dbReference type="PATRIC" id="fig|285473.5.peg.3002"/>
<sequence>MTFVQVIDCRTQQVDALNNLMDDWVEATRGKRTATHSIVARDRSDAAHVVEIVEFPSYEEAMRNSRLPETGRIYQEMVELCEGEPSFTDLDVVRDEQLNKALVREFFERVVNARDIDAADALCAAGYREHDPALSSDALDLKRAKAENAEMLAAFEPRLTLDRVVAEGDLVCVGIGYQGHHVREYRGIPATDRDVAGTGHATFRCEDGKIVESWWNWDEVGMLRQLGVLDT</sequence>
<protein>
    <submittedName>
        <fullName evidence="1">SnoaL-like polyketide cyclase</fullName>
    </submittedName>
</protein>
<evidence type="ECO:0000313" key="1">
    <source>
        <dbReference type="EMBL" id="AOT60010.1"/>
    </source>
</evidence>
<proteinExistence type="predicted"/>
<keyword evidence="2" id="KW-1185">Reference proteome</keyword>
<dbReference type="InterPro" id="IPR009959">
    <property type="entry name" value="Cyclase_SnoaL-like"/>
</dbReference>
<evidence type="ECO:0000313" key="2">
    <source>
        <dbReference type="Proteomes" id="UP000095349"/>
    </source>
</evidence>